<feature type="transmembrane region" description="Helical" evidence="5">
    <location>
        <begin position="172"/>
        <end position="190"/>
    </location>
</feature>
<keyword evidence="4 5" id="KW-0472">Membrane</keyword>
<protein>
    <recommendedName>
        <fullName evidence="5">Transport permease protein</fullName>
    </recommendedName>
</protein>
<comment type="subcellular location">
    <subcellularLocation>
        <location evidence="5">Cell membrane</location>
        <topology evidence="5">Multi-pass membrane protein</topology>
    </subcellularLocation>
    <subcellularLocation>
        <location evidence="1">Membrane</location>
        <topology evidence="1">Multi-pass membrane protein</topology>
    </subcellularLocation>
</comment>
<dbReference type="GO" id="GO:0140359">
    <property type="term" value="F:ABC-type transporter activity"/>
    <property type="evidence" value="ECO:0007669"/>
    <property type="project" value="InterPro"/>
</dbReference>
<dbReference type="NCBIfam" id="NF011648">
    <property type="entry name" value="PRK15066.1"/>
    <property type="match status" value="1"/>
</dbReference>
<dbReference type="PATRIC" id="fig|1618655.3.peg.463"/>
<dbReference type="GO" id="GO:0043190">
    <property type="term" value="C:ATP-binding cassette (ABC) transporter complex"/>
    <property type="evidence" value="ECO:0007669"/>
    <property type="project" value="InterPro"/>
</dbReference>
<dbReference type="PIRSF" id="PIRSF006648">
    <property type="entry name" value="DrrB"/>
    <property type="match status" value="1"/>
</dbReference>
<accession>A0A0G1VE11</accession>
<feature type="transmembrane region" description="Helical" evidence="5">
    <location>
        <begin position="57"/>
        <end position="79"/>
    </location>
</feature>
<feature type="domain" description="ABC transmembrane type-2" evidence="6">
    <location>
        <begin position="24"/>
        <end position="253"/>
    </location>
</feature>
<evidence type="ECO:0000259" key="6">
    <source>
        <dbReference type="PROSITE" id="PS51012"/>
    </source>
</evidence>
<evidence type="ECO:0000256" key="1">
    <source>
        <dbReference type="ARBA" id="ARBA00004141"/>
    </source>
</evidence>
<dbReference type="PANTHER" id="PTHR43332">
    <property type="entry name" value="INNER MEMBRANE TRANSPORT PERMEASE YADH-RELATED"/>
    <property type="match status" value="1"/>
</dbReference>
<name>A0A0G1VE11_9BACT</name>
<dbReference type="InterPro" id="IPR047817">
    <property type="entry name" value="ABC2_TM_bact-type"/>
</dbReference>
<comment type="caution">
    <text evidence="7">The sequence shown here is derived from an EMBL/GenBank/DDBJ whole genome shotgun (WGS) entry which is preliminary data.</text>
</comment>
<keyword evidence="5" id="KW-0813">Transport</keyword>
<evidence type="ECO:0000256" key="4">
    <source>
        <dbReference type="ARBA" id="ARBA00023136"/>
    </source>
</evidence>
<feature type="transmembrane region" description="Helical" evidence="5">
    <location>
        <begin position="107"/>
        <end position="134"/>
    </location>
</feature>
<dbReference type="InterPro" id="IPR013525">
    <property type="entry name" value="ABC2_TM"/>
</dbReference>
<feature type="transmembrane region" description="Helical" evidence="5">
    <location>
        <begin position="25"/>
        <end position="45"/>
    </location>
</feature>
<evidence type="ECO:0000256" key="2">
    <source>
        <dbReference type="ARBA" id="ARBA00022692"/>
    </source>
</evidence>
<dbReference type="EMBL" id="LCOK01000023">
    <property type="protein sequence ID" value="KKU76383.1"/>
    <property type="molecule type" value="Genomic_DNA"/>
</dbReference>
<dbReference type="PANTHER" id="PTHR43332:SF1">
    <property type="entry name" value="TRANSPORT PERMEASE PROTEIN"/>
    <property type="match status" value="1"/>
</dbReference>
<dbReference type="InterPro" id="IPR000412">
    <property type="entry name" value="ABC_2_transport"/>
</dbReference>
<keyword evidence="3 5" id="KW-1133">Transmembrane helix</keyword>
<dbReference type="InterPro" id="IPR052522">
    <property type="entry name" value="ABC-2_transport_permease"/>
</dbReference>
<keyword evidence="5" id="KW-1003">Cell membrane</keyword>
<gene>
    <name evidence="7" type="ORF">UY02_C0023G0007</name>
</gene>
<comment type="similarity">
    <text evidence="5">Belongs to the ABC-2 integral membrane protein family.</text>
</comment>
<sequence length="258" mass="29234">MKARNVNWIGLQTFISREVARMFRVWIQVLVAPWSSALLYIFIFGRIVGARIGLIENVAYIDFVLPGLVMLNLINSSFLHSSSSLYFMRFVKHIEELLVAPLSYLEMIVGFVCGGIIRGLVVGLGVYALALLFTIATIEHFLLFVFYSVSISVIFALLGMLVGLWAKNFEQLSLPSIFLITPLTFLGGMFNSITMMPQKLQFLMRLNPFFYFVDGLRYSMLGISESNLAIGLGLIAVLILTLGWLVWYLFKIGYRIRE</sequence>
<dbReference type="Proteomes" id="UP000034682">
    <property type="component" value="Unassembled WGS sequence"/>
</dbReference>
<dbReference type="AlphaFoldDB" id="A0A0G1VE11"/>
<evidence type="ECO:0000313" key="8">
    <source>
        <dbReference type="Proteomes" id="UP000034682"/>
    </source>
</evidence>
<evidence type="ECO:0000313" key="7">
    <source>
        <dbReference type="EMBL" id="KKU76383.1"/>
    </source>
</evidence>
<feature type="transmembrane region" description="Helical" evidence="5">
    <location>
        <begin position="141"/>
        <end position="166"/>
    </location>
</feature>
<dbReference type="Pfam" id="PF01061">
    <property type="entry name" value="ABC2_membrane"/>
    <property type="match status" value="1"/>
</dbReference>
<evidence type="ECO:0000256" key="3">
    <source>
        <dbReference type="ARBA" id="ARBA00022989"/>
    </source>
</evidence>
<organism evidence="7 8">
    <name type="scientific">Candidatus Giovannonibacteria bacterium GW2011_GWB1_47_6b</name>
    <dbReference type="NCBI Taxonomy" id="1618655"/>
    <lineage>
        <taxon>Bacteria</taxon>
        <taxon>Candidatus Giovannoniibacteriota</taxon>
    </lineage>
</organism>
<feature type="transmembrane region" description="Helical" evidence="5">
    <location>
        <begin position="229"/>
        <end position="250"/>
    </location>
</feature>
<reference evidence="7 8" key="1">
    <citation type="journal article" date="2015" name="Nature">
        <title>rRNA introns, odd ribosomes, and small enigmatic genomes across a large radiation of phyla.</title>
        <authorList>
            <person name="Brown C.T."/>
            <person name="Hug L.A."/>
            <person name="Thomas B.C."/>
            <person name="Sharon I."/>
            <person name="Castelle C.J."/>
            <person name="Singh A."/>
            <person name="Wilkins M.J."/>
            <person name="Williams K.H."/>
            <person name="Banfield J.F."/>
        </authorList>
    </citation>
    <scope>NUCLEOTIDE SEQUENCE [LARGE SCALE GENOMIC DNA]</scope>
</reference>
<dbReference type="PROSITE" id="PS51012">
    <property type="entry name" value="ABC_TM2"/>
    <property type="match status" value="1"/>
</dbReference>
<evidence type="ECO:0000256" key="5">
    <source>
        <dbReference type="RuleBase" id="RU361157"/>
    </source>
</evidence>
<proteinExistence type="inferred from homology"/>
<keyword evidence="2 5" id="KW-0812">Transmembrane</keyword>